<dbReference type="VEuPathDB" id="FungiDB:BDEG_26567"/>
<dbReference type="STRING" id="403673.A0A177WSS2"/>
<evidence type="ECO:0000256" key="5">
    <source>
        <dbReference type="ARBA" id="ARBA00022737"/>
    </source>
</evidence>
<dbReference type="InterPro" id="IPR029071">
    <property type="entry name" value="Ubiquitin-like_domsf"/>
</dbReference>
<dbReference type="InterPro" id="IPR032675">
    <property type="entry name" value="LRR_dom_sf"/>
</dbReference>
<comment type="similarity">
    <text evidence="2">Belongs to the TBCE family.</text>
</comment>
<dbReference type="GO" id="GO:0005737">
    <property type="term" value="C:cytoplasm"/>
    <property type="evidence" value="ECO:0007669"/>
    <property type="project" value="UniProtKB-SubCell"/>
</dbReference>
<reference evidence="8 9" key="2">
    <citation type="submission" date="2016-05" db="EMBL/GenBank/DDBJ databases">
        <title>Lineage-specific infection strategies underlie the spectrum of fungal disease in amphibians.</title>
        <authorList>
            <person name="Cuomo C.A."/>
            <person name="Farrer R.A."/>
            <person name="James T."/>
            <person name="Longcore J."/>
            <person name="Birren B."/>
        </authorList>
    </citation>
    <scope>NUCLEOTIDE SEQUENCE [LARGE SCALE GENOMIC DNA]</scope>
    <source>
        <strain evidence="8 9">JEL423</strain>
    </source>
</reference>
<dbReference type="InterPro" id="IPR000938">
    <property type="entry name" value="CAP-Gly_domain"/>
</dbReference>
<keyword evidence="6" id="KW-0143">Chaperone</keyword>
<accession>A0A177WSS2</accession>
<keyword evidence="4" id="KW-0433">Leucine-rich repeat</keyword>
<dbReference type="SMART" id="SM00369">
    <property type="entry name" value="LRR_TYP"/>
    <property type="match status" value="3"/>
</dbReference>
<organism evidence="8 9">
    <name type="scientific">Batrachochytrium dendrobatidis (strain JEL423)</name>
    <dbReference type="NCBI Taxonomy" id="403673"/>
    <lineage>
        <taxon>Eukaryota</taxon>
        <taxon>Fungi</taxon>
        <taxon>Fungi incertae sedis</taxon>
        <taxon>Chytridiomycota</taxon>
        <taxon>Chytridiomycota incertae sedis</taxon>
        <taxon>Chytridiomycetes</taxon>
        <taxon>Rhizophydiales</taxon>
        <taxon>Rhizophydiales incertae sedis</taxon>
        <taxon>Batrachochytrium</taxon>
    </lineage>
</organism>
<evidence type="ECO:0000256" key="3">
    <source>
        <dbReference type="ARBA" id="ARBA00022490"/>
    </source>
</evidence>
<dbReference type="SUPFAM" id="SSF52047">
    <property type="entry name" value="RNI-like"/>
    <property type="match status" value="1"/>
</dbReference>
<dbReference type="PROSITE" id="PS00845">
    <property type="entry name" value="CAP_GLY_1"/>
    <property type="match status" value="1"/>
</dbReference>
<dbReference type="AlphaFoldDB" id="A0A177WSS2"/>
<dbReference type="InterPro" id="IPR044079">
    <property type="entry name" value="Ubl_TBCE"/>
</dbReference>
<keyword evidence="3" id="KW-0963">Cytoplasm</keyword>
<dbReference type="PROSITE" id="PS51450">
    <property type="entry name" value="LRR"/>
    <property type="match status" value="2"/>
</dbReference>
<evidence type="ECO:0000256" key="2">
    <source>
        <dbReference type="ARBA" id="ARBA00006286"/>
    </source>
</evidence>
<keyword evidence="5" id="KW-0677">Repeat</keyword>
<proteinExistence type="inferred from homology"/>
<evidence type="ECO:0000313" key="9">
    <source>
        <dbReference type="Proteomes" id="UP000077115"/>
    </source>
</evidence>
<evidence type="ECO:0000256" key="4">
    <source>
        <dbReference type="ARBA" id="ARBA00022614"/>
    </source>
</evidence>
<dbReference type="Gene3D" id="3.80.10.10">
    <property type="entry name" value="Ribonuclease Inhibitor"/>
    <property type="match status" value="2"/>
</dbReference>
<feature type="domain" description="CAP-Gly" evidence="7">
    <location>
        <begin position="37"/>
        <end position="89"/>
    </location>
</feature>
<dbReference type="InterPro" id="IPR036859">
    <property type="entry name" value="CAP-Gly_dom_sf"/>
</dbReference>
<name>A0A177WSS2_BATDL</name>
<dbReference type="Pfam" id="PF00560">
    <property type="entry name" value="LRR_1"/>
    <property type="match status" value="1"/>
</dbReference>
<evidence type="ECO:0000256" key="1">
    <source>
        <dbReference type="ARBA" id="ARBA00004496"/>
    </source>
</evidence>
<evidence type="ECO:0000256" key="6">
    <source>
        <dbReference type="ARBA" id="ARBA00023186"/>
    </source>
</evidence>
<dbReference type="SMART" id="SM01052">
    <property type="entry name" value="CAP_GLY"/>
    <property type="match status" value="1"/>
</dbReference>
<dbReference type="EMBL" id="DS022309">
    <property type="protein sequence ID" value="OAJ43188.1"/>
    <property type="molecule type" value="Genomic_DNA"/>
</dbReference>
<dbReference type="SUPFAM" id="SSF54236">
    <property type="entry name" value="Ubiquitin-like"/>
    <property type="match status" value="1"/>
</dbReference>
<sequence length="582" mass="63687">MLLADSYTSTAATSDSLYSVGDRILVADEPATVLYVGCVDGKPGLWLGVEWDDPARGKHTGSFNGRTYFTTTQSADASAPLLNSGSFILSSKTDIQKGQSLLLALTRKYHSDQPVDGTISFGGDHSIVVETVGWDKIKDRLSKLGLIHELGLAGLGISCCGSTQQELDAVRQSCASVVDLDLSRNLLSSWSAVAEIVAQMPKLKSLRLSGNRFASVSASDTVDLTCVFASITQMTLMSTLICFEQLERIVSWFPNMNELYLGSNILLSLQTTASGFVQGLDHLTVLNLENNSLSKWSDVQRLGKLASLKTLNLSDNKFQVIEPNVLTTSEPLFAHLTAISLNNNLIDSWSSIHALNSYPALVDVRIKRNPITTIATQEEQQSHAQTIKPNGNLVSYTRSDLFWIAVGRLERVTLLNGSTVSDRDRLNGELFYLSEAAKALALSSDPSLFDTIHPRYTALCKVHGTPTLAPTALLSNALKDRLLKLILHHCESGRIIEKKFPATITVRAIKPLLIRLFKINTLHTDHANVMVTWVSAVDGRTEILKDDLKELAYYDVVSGDTLKIEAENLRVKGLELRKESAA</sequence>
<dbReference type="SUPFAM" id="SSF74924">
    <property type="entry name" value="Cap-Gly domain"/>
    <property type="match status" value="1"/>
</dbReference>
<dbReference type="CDD" id="cd17044">
    <property type="entry name" value="Ubl_TBCE"/>
    <property type="match status" value="1"/>
</dbReference>
<gene>
    <name evidence="8" type="ORF">BDEG_26567</name>
</gene>
<dbReference type="InterPro" id="IPR001611">
    <property type="entry name" value="Leu-rich_rpt"/>
</dbReference>
<dbReference type="PROSITE" id="PS50245">
    <property type="entry name" value="CAP_GLY_2"/>
    <property type="match status" value="1"/>
</dbReference>
<dbReference type="Proteomes" id="UP000077115">
    <property type="component" value="Unassembled WGS sequence"/>
</dbReference>
<reference evidence="8 9" key="1">
    <citation type="submission" date="2006-10" db="EMBL/GenBank/DDBJ databases">
        <title>The Genome Sequence of Batrachochytrium dendrobatidis JEL423.</title>
        <authorList>
            <consortium name="The Broad Institute Genome Sequencing Platform"/>
            <person name="Birren B."/>
            <person name="Lander E."/>
            <person name="Galagan J."/>
            <person name="Cuomo C."/>
            <person name="Devon K."/>
            <person name="Jaffe D."/>
            <person name="Butler J."/>
            <person name="Alvarez P."/>
            <person name="Gnerre S."/>
            <person name="Grabherr M."/>
            <person name="Kleber M."/>
            <person name="Mauceli E."/>
            <person name="Brockman W."/>
            <person name="Young S."/>
            <person name="LaButti K."/>
            <person name="Sykes S."/>
            <person name="DeCaprio D."/>
            <person name="Crawford M."/>
            <person name="Koehrsen M."/>
            <person name="Engels R."/>
            <person name="Montgomery P."/>
            <person name="Pearson M."/>
            <person name="Howarth C."/>
            <person name="Larson L."/>
            <person name="White J."/>
            <person name="O'Leary S."/>
            <person name="Kodira C."/>
            <person name="Zeng Q."/>
            <person name="Yandava C."/>
            <person name="Alvarado L."/>
            <person name="Longcore J."/>
            <person name="James T."/>
        </authorList>
    </citation>
    <scope>NUCLEOTIDE SEQUENCE [LARGE SCALE GENOMIC DNA]</scope>
    <source>
        <strain evidence="8 9">JEL423</strain>
    </source>
</reference>
<comment type="subcellular location">
    <subcellularLocation>
        <location evidence="1">Cytoplasm</location>
    </subcellularLocation>
</comment>
<dbReference type="Pfam" id="PF01302">
    <property type="entry name" value="CAP_GLY"/>
    <property type="match status" value="1"/>
</dbReference>
<evidence type="ECO:0000259" key="7">
    <source>
        <dbReference type="PROSITE" id="PS50245"/>
    </source>
</evidence>
<dbReference type="eggNOG" id="KOG3207">
    <property type="taxonomic scope" value="Eukaryota"/>
</dbReference>
<evidence type="ECO:0000313" key="8">
    <source>
        <dbReference type="EMBL" id="OAJ43188.1"/>
    </source>
</evidence>
<protein>
    <recommendedName>
        <fullName evidence="7">CAP-Gly domain-containing protein</fullName>
    </recommendedName>
</protein>
<dbReference type="Gene3D" id="2.30.30.190">
    <property type="entry name" value="CAP Gly-rich-like domain"/>
    <property type="match status" value="1"/>
</dbReference>
<dbReference type="InterPro" id="IPR003591">
    <property type="entry name" value="Leu-rich_rpt_typical-subtyp"/>
</dbReference>
<dbReference type="Gene3D" id="3.10.20.90">
    <property type="entry name" value="Phosphatidylinositol 3-kinase Catalytic Subunit, Chain A, domain 1"/>
    <property type="match status" value="1"/>
</dbReference>
<dbReference type="OrthoDB" id="5273213at2759"/>
<dbReference type="PANTHER" id="PTHR45617">
    <property type="entry name" value="LEUCINE RICH REPEAT FAMILY PROTEIN"/>
    <property type="match status" value="1"/>
</dbReference>